<evidence type="ECO:0000313" key="2">
    <source>
        <dbReference type="EMBL" id="MFK0524728.1"/>
    </source>
</evidence>
<dbReference type="RefSeq" id="WP_402877325.1">
    <property type="nucleotide sequence ID" value="NZ_JBIYSL010000005.1"/>
</dbReference>
<comment type="caution">
    <text evidence="2">The sequence shown here is derived from an EMBL/GenBank/DDBJ whole genome shotgun (WGS) entry which is preliminary data.</text>
</comment>
<evidence type="ECO:0000313" key="3">
    <source>
        <dbReference type="Proteomes" id="UP001618531"/>
    </source>
</evidence>
<feature type="transmembrane region" description="Helical" evidence="1">
    <location>
        <begin position="236"/>
        <end position="254"/>
    </location>
</feature>
<keyword evidence="1" id="KW-0472">Membrane</keyword>
<protein>
    <submittedName>
        <fullName evidence="2">Uncharacterized protein</fullName>
    </submittedName>
</protein>
<feature type="transmembrane region" description="Helical" evidence="1">
    <location>
        <begin position="48"/>
        <end position="65"/>
    </location>
</feature>
<feature type="transmembrane region" description="Helical" evidence="1">
    <location>
        <begin position="12"/>
        <end position="36"/>
    </location>
</feature>
<sequence>MKKMWEGFKKRTYNTLEFFMKFILLFILFVSTYGLVGFPITREEFLDILPSFITIFSVSLVFYNVNRTQKKNFQNEIKKFRRDTRIKVADELIDCFAGLDGFIREIKLEVREDNFTVEKRAALVNSFGEHSNRINSIIYKRKEVIEYCENVFERDKGKRLTYMIWLTLTLVETKLIRLDKENWSLNLEEIQETLHSDILKHREEVVDALYGDLFKQKTYDDLSFGQKLMHGHEGSYFLPITFVVAVVLYSLFYFKSYLLTLFIK</sequence>
<dbReference type="EMBL" id="JBIYSL010000005">
    <property type="protein sequence ID" value="MFK0524728.1"/>
    <property type="molecule type" value="Genomic_DNA"/>
</dbReference>
<reference evidence="2 3" key="1">
    <citation type="submission" date="2024-11" db="EMBL/GenBank/DDBJ databases">
        <title>Identification and Characterization of a Novel Fosfomycin Bacillithiol Transferase FosB8 in Paenibacillus illinoisensis.</title>
        <authorList>
            <person name="Lu W."/>
        </authorList>
    </citation>
    <scope>NUCLEOTIDE SEQUENCE [LARGE SCALE GENOMIC DNA]</scope>
    <source>
        <strain evidence="2 3">WP77</strain>
    </source>
</reference>
<gene>
    <name evidence="2" type="ORF">ACINKY_21240</name>
</gene>
<name>A0ABW8HYG0_9BACL</name>
<dbReference type="Proteomes" id="UP001618531">
    <property type="component" value="Unassembled WGS sequence"/>
</dbReference>
<keyword evidence="3" id="KW-1185">Reference proteome</keyword>
<keyword evidence="1" id="KW-1133">Transmembrane helix</keyword>
<proteinExistence type="predicted"/>
<evidence type="ECO:0000256" key="1">
    <source>
        <dbReference type="SAM" id="Phobius"/>
    </source>
</evidence>
<accession>A0ABW8HYG0</accession>
<keyword evidence="1" id="KW-0812">Transmembrane</keyword>
<organism evidence="2 3">
    <name type="scientific">Paenibacillus illinoisensis</name>
    <dbReference type="NCBI Taxonomy" id="59845"/>
    <lineage>
        <taxon>Bacteria</taxon>
        <taxon>Bacillati</taxon>
        <taxon>Bacillota</taxon>
        <taxon>Bacilli</taxon>
        <taxon>Bacillales</taxon>
        <taxon>Paenibacillaceae</taxon>
        <taxon>Paenibacillus</taxon>
    </lineage>
</organism>